<evidence type="ECO:0000313" key="6">
    <source>
        <dbReference type="Proteomes" id="UP001362999"/>
    </source>
</evidence>
<evidence type="ECO:0000259" key="4">
    <source>
        <dbReference type="Pfam" id="PF00135"/>
    </source>
</evidence>
<dbReference type="GO" id="GO:0016787">
    <property type="term" value="F:hydrolase activity"/>
    <property type="evidence" value="ECO:0007669"/>
    <property type="project" value="UniProtKB-KW"/>
</dbReference>
<dbReference type="Pfam" id="PF00135">
    <property type="entry name" value="COesterase"/>
    <property type="match status" value="1"/>
</dbReference>
<dbReference type="InterPro" id="IPR019819">
    <property type="entry name" value="Carboxylesterase_B_CS"/>
</dbReference>
<evidence type="ECO:0000256" key="3">
    <source>
        <dbReference type="RuleBase" id="RU361235"/>
    </source>
</evidence>
<protein>
    <recommendedName>
        <fullName evidence="3">Carboxylic ester hydrolase</fullName>
        <ecNumber evidence="3">3.1.1.-</ecNumber>
    </recommendedName>
</protein>
<dbReference type="EC" id="3.1.1.-" evidence="3"/>
<evidence type="ECO:0000256" key="1">
    <source>
        <dbReference type="ARBA" id="ARBA00005964"/>
    </source>
</evidence>
<dbReference type="InterPro" id="IPR029058">
    <property type="entry name" value="AB_hydrolase_fold"/>
</dbReference>
<keyword evidence="2 3" id="KW-0378">Hydrolase</keyword>
<feature type="signal peptide" evidence="3">
    <location>
        <begin position="1"/>
        <end position="19"/>
    </location>
</feature>
<feature type="chain" id="PRO_5043105683" description="Carboxylic ester hydrolase" evidence="3">
    <location>
        <begin position="20"/>
        <end position="542"/>
    </location>
</feature>
<sequence length="542" mass="58343">MGQALVHVFQVLLLGVCFAAQWTVTIAAGPIIDLGYAQYQGSVNTTTNVATFLGVRYATPPLGNLRFRAPQPPQNITGVQQATAFPNGCWQAPPGLSSTNPLRSRALDIGMSEDCLFLNVYYPSDTAGVPIASLPVIAWIHGGGYISGSASIFRGTDIIAQSNRGVVVVAIQYRLGLFGFLPGAEVKNNGALNAGLLDQDFALRWVNKHIAKFGGDPSKVTIWGESAGAGSVLQHIVANDGNTQPQLFRAAITSSTFLPSQYNYNDRIPELLYSEVVSQTGCSSAADSLTCLREIDPVIMVLVNVAINVAAFYGTWTMVPVVDGEFITQRPTLALAHGKVNGEGLLSVTNSFEGTSFVDQSTAATANATQYALELFPNFEDAQAANVGALYANVGSPLSQNDAIMGESIFICPTYYLLDAFAGRSYKGEFAIPPALHGQDQAYYFPSLLVDQPNVVGTLYNNTAFIDAFAQSFTSFAISLDPNIKVDPTTITPAWNKWEAGHTEMLFNKTEQDVPVVKPVMTDETLLNRCRFWQSESQQTAQ</sequence>
<comment type="similarity">
    <text evidence="1 3">Belongs to the type-B carboxylesterase/lipase family.</text>
</comment>
<feature type="domain" description="Carboxylesterase type B" evidence="4">
    <location>
        <begin position="31"/>
        <end position="533"/>
    </location>
</feature>
<dbReference type="InterPro" id="IPR002018">
    <property type="entry name" value="CarbesteraseB"/>
</dbReference>
<keyword evidence="6" id="KW-1185">Reference proteome</keyword>
<dbReference type="EMBL" id="JAWWNJ010000096">
    <property type="protein sequence ID" value="KAK6996810.1"/>
    <property type="molecule type" value="Genomic_DNA"/>
</dbReference>
<dbReference type="Gene3D" id="3.40.50.1820">
    <property type="entry name" value="alpha/beta hydrolase"/>
    <property type="match status" value="1"/>
</dbReference>
<accession>A0AAW0A0E2</accession>
<dbReference type="InterPro" id="IPR019826">
    <property type="entry name" value="Carboxylesterase_B_AS"/>
</dbReference>
<proteinExistence type="inferred from homology"/>
<gene>
    <name evidence="5" type="ORF">R3P38DRAFT_3070583</name>
</gene>
<name>A0AAW0A0E2_9AGAR</name>
<dbReference type="PROSITE" id="PS00122">
    <property type="entry name" value="CARBOXYLESTERASE_B_1"/>
    <property type="match status" value="1"/>
</dbReference>
<dbReference type="Proteomes" id="UP001362999">
    <property type="component" value="Unassembled WGS sequence"/>
</dbReference>
<dbReference type="PANTHER" id="PTHR11559">
    <property type="entry name" value="CARBOXYLESTERASE"/>
    <property type="match status" value="1"/>
</dbReference>
<evidence type="ECO:0000256" key="2">
    <source>
        <dbReference type="ARBA" id="ARBA00022801"/>
    </source>
</evidence>
<organism evidence="5 6">
    <name type="scientific">Favolaschia claudopus</name>
    <dbReference type="NCBI Taxonomy" id="2862362"/>
    <lineage>
        <taxon>Eukaryota</taxon>
        <taxon>Fungi</taxon>
        <taxon>Dikarya</taxon>
        <taxon>Basidiomycota</taxon>
        <taxon>Agaricomycotina</taxon>
        <taxon>Agaricomycetes</taxon>
        <taxon>Agaricomycetidae</taxon>
        <taxon>Agaricales</taxon>
        <taxon>Marasmiineae</taxon>
        <taxon>Mycenaceae</taxon>
        <taxon>Favolaschia</taxon>
    </lineage>
</organism>
<comment type="caution">
    <text evidence="5">The sequence shown here is derived from an EMBL/GenBank/DDBJ whole genome shotgun (WGS) entry which is preliminary data.</text>
</comment>
<keyword evidence="3" id="KW-0732">Signal</keyword>
<dbReference type="SUPFAM" id="SSF53474">
    <property type="entry name" value="alpha/beta-Hydrolases"/>
    <property type="match status" value="1"/>
</dbReference>
<dbReference type="InterPro" id="IPR050309">
    <property type="entry name" value="Type-B_Carboxylest/Lipase"/>
</dbReference>
<dbReference type="PROSITE" id="PS00941">
    <property type="entry name" value="CARBOXYLESTERASE_B_2"/>
    <property type="match status" value="1"/>
</dbReference>
<reference evidence="5 6" key="1">
    <citation type="journal article" date="2024" name="J Genomics">
        <title>Draft genome sequencing and assembly of Favolaschia claudopus CIRM-BRFM 2984 isolated from oak limbs.</title>
        <authorList>
            <person name="Navarro D."/>
            <person name="Drula E."/>
            <person name="Chaduli D."/>
            <person name="Cazenave R."/>
            <person name="Ahrendt S."/>
            <person name="Wang J."/>
            <person name="Lipzen A."/>
            <person name="Daum C."/>
            <person name="Barry K."/>
            <person name="Grigoriev I.V."/>
            <person name="Favel A."/>
            <person name="Rosso M.N."/>
            <person name="Martin F."/>
        </authorList>
    </citation>
    <scope>NUCLEOTIDE SEQUENCE [LARGE SCALE GENOMIC DNA]</scope>
    <source>
        <strain evidence="5 6">CIRM-BRFM 2984</strain>
    </source>
</reference>
<evidence type="ECO:0000313" key="5">
    <source>
        <dbReference type="EMBL" id="KAK6996810.1"/>
    </source>
</evidence>
<dbReference type="AlphaFoldDB" id="A0AAW0A0E2"/>